<reference evidence="1" key="2">
    <citation type="submission" date="2022-09" db="EMBL/GenBank/DDBJ databases">
        <authorList>
            <person name="Sun Q."/>
            <person name="Ohkuma M."/>
        </authorList>
    </citation>
    <scope>NUCLEOTIDE SEQUENCE</scope>
    <source>
        <strain evidence="1">JCM 13583</strain>
    </source>
</reference>
<evidence type="ECO:0008006" key="3">
    <source>
        <dbReference type="Google" id="ProtNLM"/>
    </source>
</evidence>
<protein>
    <recommendedName>
        <fullName evidence="3">ACT domain-containing protein</fullName>
    </recommendedName>
</protein>
<sequence>MVSEVVENDIFLANALKRGYANLSQVARMIRPIVRDRLNSEVTEQAILSALKRKRASLPRAENRIMNVLAHSNLSLYGGVVKVVLGTESALQILGDILSGNKIYNIYVTTSPNYVTVIAEAQVIGEFRKDLERKAVHIAEDLSLIVIRGPEELIETEGFLAYLYEKLAMAGVNIEEATNSYTDTLVLLKASQAPRAFQALSDLMENARIRRFD</sequence>
<dbReference type="AlphaFoldDB" id="A0AA37BRR6"/>
<evidence type="ECO:0000313" key="1">
    <source>
        <dbReference type="EMBL" id="GGM75829.1"/>
    </source>
</evidence>
<dbReference type="Gene3D" id="3.30.2130.10">
    <property type="entry name" value="VC0802-like"/>
    <property type="match status" value="1"/>
</dbReference>
<keyword evidence="2" id="KW-1185">Reference proteome</keyword>
<proteinExistence type="predicted"/>
<organism evidence="1 2">
    <name type="scientific">Thermogymnomonas acidicola</name>
    <dbReference type="NCBI Taxonomy" id="399579"/>
    <lineage>
        <taxon>Archaea</taxon>
        <taxon>Methanobacteriati</taxon>
        <taxon>Thermoplasmatota</taxon>
        <taxon>Thermoplasmata</taxon>
        <taxon>Thermoplasmatales</taxon>
        <taxon>Thermogymnomonas</taxon>
    </lineage>
</organism>
<name>A0AA37BRR6_9ARCH</name>
<accession>A0AA37BRR6</accession>
<dbReference type="EMBL" id="BMNY01000002">
    <property type="protein sequence ID" value="GGM75829.1"/>
    <property type="molecule type" value="Genomic_DNA"/>
</dbReference>
<dbReference type="Proteomes" id="UP000632195">
    <property type="component" value="Unassembled WGS sequence"/>
</dbReference>
<gene>
    <name evidence="1" type="ORF">GCM10007108_12160</name>
</gene>
<comment type="caution">
    <text evidence="1">The sequence shown here is derived from an EMBL/GenBank/DDBJ whole genome shotgun (WGS) entry which is preliminary data.</text>
</comment>
<reference evidence="1" key="1">
    <citation type="journal article" date="2014" name="Int. J. Syst. Evol. Microbiol.">
        <title>Complete genome sequence of Corynebacterium casei LMG S-19264T (=DSM 44701T), isolated from a smear-ripened cheese.</title>
        <authorList>
            <consortium name="US DOE Joint Genome Institute (JGI-PGF)"/>
            <person name="Walter F."/>
            <person name="Albersmeier A."/>
            <person name="Kalinowski J."/>
            <person name="Ruckert C."/>
        </authorList>
    </citation>
    <scope>NUCLEOTIDE SEQUENCE</scope>
    <source>
        <strain evidence="1">JCM 13583</strain>
    </source>
</reference>
<evidence type="ECO:0000313" key="2">
    <source>
        <dbReference type="Proteomes" id="UP000632195"/>
    </source>
</evidence>